<organism evidence="2 3">
    <name type="scientific">Zopfia rhizophila CBS 207.26</name>
    <dbReference type="NCBI Taxonomy" id="1314779"/>
    <lineage>
        <taxon>Eukaryota</taxon>
        <taxon>Fungi</taxon>
        <taxon>Dikarya</taxon>
        <taxon>Ascomycota</taxon>
        <taxon>Pezizomycotina</taxon>
        <taxon>Dothideomycetes</taxon>
        <taxon>Dothideomycetes incertae sedis</taxon>
        <taxon>Zopfiaceae</taxon>
        <taxon>Zopfia</taxon>
    </lineage>
</organism>
<dbReference type="AlphaFoldDB" id="A0A6A6DS68"/>
<evidence type="ECO:0000313" key="2">
    <source>
        <dbReference type="EMBL" id="KAF2182467.1"/>
    </source>
</evidence>
<accession>A0A6A6DS68</accession>
<protein>
    <submittedName>
        <fullName evidence="2">Uncharacterized protein</fullName>
    </submittedName>
</protein>
<evidence type="ECO:0000256" key="1">
    <source>
        <dbReference type="SAM" id="Phobius"/>
    </source>
</evidence>
<dbReference type="EMBL" id="ML994648">
    <property type="protein sequence ID" value="KAF2182467.1"/>
    <property type="molecule type" value="Genomic_DNA"/>
</dbReference>
<proteinExistence type="predicted"/>
<evidence type="ECO:0000313" key="3">
    <source>
        <dbReference type="Proteomes" id="UP000800200"/>
    </source>
</evidence>
<keyword evidence="1" id="KW-0812">Transmembrane</keyword>
<keyword evidence="1" id="KW-1133">Transmembrane helix</keyword>
<name>A0A6A6DS68_9PEZI</name>
<feature type="transmembrane region" description="Helical" evidence="1">
    <location>
        <begin position="12"/>
        <end position="29"/>
    </location>
</feature>
<reference evidence="2" key="1">
    <citation type="journal article" date="2020" name="Stud. Mycol.">
        <title>101 Dothideomycetes genomes: a test case for predicting lifestyles and emergence of pathogens.</title>
        <authorList>
            <person name="Haridas S."/>
            <person name="Albert R."/>
            <person name="Binder M."/>
            <person name="Bloem J."/>
            <person name="Labutti K."/>
            <person name="Salamov A."/>
            <person name="Andreopoulos B."/>
            <person name="Baker S."/>
            <person name="Barry K."/>
            <person name="Bills G."/>
            <person name="Bluhm B."/>
            <person name="Cannon C."/>
            <person name="Castanera R."/>
            <person name="Culley D."/>
            <person name="Daum C."/>
            <person name="Ezra D."/>
            <person name="Gonzalez J."/>
            <person name="Henrissat B."/>
            <person name="Kuo A."/>
            <person name="Liang C."/>
            <person name="Lipzen A."/>
            <person name="Lutzoni F."/>
            <person name="Magnuson J."/>
            <person name="Mondo S."/>
            <person name="Nolan M."/>
            <person name="Ohm R."/>
            <person name="Pangilinan J."/>
            <person name="Park H.-J."/>
            <person name="Ramirez L."/>
            <person name="Alfaro M."/>
            <person name="Sun H."/>
            <person name="Tritt A."/>
            <person name="Yoshinaga Y."/>
            <person name="Zwiers L.-H."/>
            <person name="Turgeon B."/>
            <person name="Goodwin S."/>
            <person name="Spatafora J."/>
            <person name="Crous P."/>
            <person name="Grigoriev I."/>
        </authorList>
    </citation>
    <scope>NUCLEOTIDE SEQUENCE</scope>
    <source>
        <strain evidence="2">CBS 207.26</strain>
    </source>
</reference>
<dbReference type="Proteomes" id="UP000800200">
    <property type="component" value="Unassembled WGS sequence"/>
</dbReference>
<keyword evidence="3" id="KW-1185">Reference proteome</keyword>
<keyword evidence="1" id="KW-0472">Membrane</keyword>
<sequence>METLNTRNINGISIIPFLISQTMTLFLFLHNSMVLCALAHTPTPSIQGHLIYPQPNQPHQRHTTETGIYIPALRYC</sequence>
<gene>
    <name evidence="2" type="ORF">K469DRAFT_233916</name>
</gene>